<dbReference type="SUPFAM" id="SSF88723">
    <property type="entry name" value="PIN domain-like"/>
    <property type="match status" value="1"/>
</dbReference>
<reference evidence="2 3" key="1">
    <citation type="submission" date="2021-03" db="EMBL/GenBank/DDBJ databases">
        <title>Genomic Encyclopedia of Type Strains, Phase III (KMG-III): the genomes of soil and plant-associated and newly described type strains.</title>
        <authorList>
            <person name="Whitman W."/>
        </authorList>
    </citation>
    <scope>NUCLEOTIDE SEQUENCE [LARGE SCALE GENOMIC DNA]</scope>
    <source>
        <strain evidence="2 3">IMMIB AFH-6</strain>
    </source>
</reference>
<name>A0ABS4SIM0_9PROT</name>
<accession>A0ABS4SIM0</accession>
<dbReference type="Gene3D" id="3.40.50.1010">
    <property type="entry name" value="5'-nuclease"/>
    <property type="match status" value="1"/>
</dbReference>
<organism evidence="2 3">
    <name type="scientific">Azospirillum rugosum</name>
    <dbReference type="NCBI Taxonomy" id="416170"/>
    <lineage>
        <taxon>Bacteria</taxon>
        <taxon>Pseudomonadati</taxon>
        <taxon>Pseudomonadota</taxon>
        <taxon>Alphaproteobacteria</taxon>
        <taxon>Rhodospirillales</taxon>
        <taxon>Azospirillaceae</taxon>
        <taxon>Azospirillum</taxon>
    </lineage>
</organism>
<keyword evidence="3" id="KW-1185">Reference proteome</keyword>
<dbReference type="PANTHER" id="PTHR34610">
    <property type="entry name" value="SSL7007 PROTEIN"/>
    <property type="match status" value="1"/>
</dbReference>
<evidence type="ECO:0000259" key="1">
    <source>
        <dbReference type="SMART" id="SM00670"/>
    </source>
</evidence>
<comment type="caution">
    <text evidence="2">The sequence shown here is derived from an EMBL/GenBank/DDBJ whole genome shotgun (WGS) entry which is preliminary data.</text>
</comment>
<protein>
    <submittedName>
        <fullName evidence="2">PIN family toxin of toxin-antitoxin system</fullName>
    </submittedName>
</protein>
<dbReference type="SMART" id="SM00670">
    <property type="entry name" value="PINc"/>
    <property type="match status" value="1"/>
</dbReference>
<dbReference type="RefSeq" id="WP_209766275.1">
    <property type="nucleotide sequence ID" value="NZ_JAGINP010000006.1"/>
</dbReference>
<evidence type="ECO:0000313" key="2">
    <source>
        <dbReference type="EMBL" id="MBP2292412.1"/>
    </source>
</evidence>
<dbReference type="NCBIfam" id="TIGR00305">
    <property type="entry name" value="putative toxin-antitoxin system toxin component, PIN family"/>
    <property type="match status" value="1"/>
</dbReference>
<dbReference type="InterPro" id="IPR002850">
    <property type="entry name" value="PIN_toxin-like"/>
</dbReference>
<dbReference type="Proteomes" id="UP000781958">
    <property type="component" value="Unassembled WGS sequence"/>
</dbReference>
<dbReference type="Pfam" id="PF13470">
    <property type="entry name" value="PIN_3"/>
    <property type="match status" value="1"/>
</dbReference>
<dbReference type="InterPro" id="IPR029060">
    <property type="entry name" value="PIN-like_dom_sf"/>
</dbReference>
<gene>
    <name evidence="2" type="ORF">J2851_002182</name>
</gene>
<dbReference type="PANTHER" id="PTHR34610:SF4">
    <property type="entry name" value="SLL8027 PROTEIN"/>
    <property type="match status" value="1"/>
</dbReference>
<evidence type="ECO:0000313" key="3">
    <source>
        <dbReference type="Proteomes" id="UP000781958"/>
    </source>
</evidence>
<sequence>MTAPLQATQRNEPFRVVLDTNILVAYALLDDEVPRRNLAVRDCVAAVRTRGRLYASDATLAELHAVLMRPTFDRYKPPEQREAFLAALATDICRLESVPDVRLCRDPDDDMFLAVALAADADWLVTVDRQLLSVRRVGRTRILRPERFLEQLSAPAT</sequence>
<dbReference type="EMBL" id="JAGINP010000006">
    <property type="protein sequence ID" value="MBP2292412.1"/>
    <property type="molecule type" value="Genomic_DNA"/>
</dbReference>
<feature type="domain" description="PIN" evidence="1">
    <location>
        <begin position="14"/>
        <end position="133"/>
    </location>
</feature>
<dbReference type="InterPro" id="IPR002716">
    <property type="entry name" value="PIN_dom"/>
</dbReference>
<proteinExistence type="predicted"/>